<evidence type="ECO:0000256" key="6">
    <source>
        <dbReference type="ARBA" id="ARBA00022692"/>
    </source>
</evidence>
<comment type="subcellular location">
    <subcellularLocation>
        <location evidence="1">Cell membrane</location>
        <topology evidence="1">Multi-pass membrane protein</topology>
    </subcellularLocation>
</comment>
<feature type="transmembrane region" description="Helical" evidence="17">
    <location>
        <begin position="161"/>
        <end position="177"/>
    </location>
</feature>
<keyword evidence="6 17" id="KW-0812">Transmembrane</keyword>
<keyword evidence="5" id="KW-1003">Cell membrane</keyword>
<keyword evidence="11 17" id="KW-0472">Membrane</keyword>
<keyword evidence="7" id="KW-0378">Hydrolase</keyword>
<gene>
    <name evidence="18" type="ORF">IK5_05034</name>
</gene>
<keyword evidence="10 17" id="KW-1133">Transmembrane helix</keyword>
<evidence type="ECO:0000256" key="8">
    <source>
        <dbReference type="ARBA" id="ARBA00022960"/>
    </source>
</evidence>
<evidence type="ECO:0000256" key="7">
    <source>
        <dbReference type="ARBA" id="ARBA00022801"/>
    </source>
</evidence>
<reference evidence="18 19" key="1">
    <citation type="submission" date="2012-04" db="EMBL/GenBank/DDBJ databases">
        <title>The Genome Sequence of Bacillus cereus VD154.</title>
        <authorList>
            <consortium name="The Broad Institute Genome Sequencing Platform"/>
            <consortium name="The Broad Institute Genome Sequencing Center for Infectious Disease"/>
            <person name="Feldgarden M."/>
            <person name="Van der Auwera G.A."/>
            <person name="Mahillon J."/>
            <person name="Duprez V."/>
            <person name="Timmery S."/>
            <person name="Mattelet C."/>
            <person name="Dierick K."/>
            <person name="Sun M."/>
            <person name="Yu Z."/>
            <person name="Zhu L."/>
            <person name="Hu X."/>
            <person name="Shank E.B."/>
            <person name="Swiecicka I."/>
            <person name="Hansen B.M."/>
            <person name="Andrup L."/>
            <person name="Young S.K."/>
            <person name="Zeng Q."/>
            <person name="Gargeya S."/>
            <person name="Fitzgerald M."/>
            <person name="Haas B."/>
            <person name="Abouelleil A."/>
            <person name="Alvarado L."/>
            <person name="Arachchi H.M."/>
            <person name="Berlin A."/>
            <person name="Chapman S.B."/>
            <person name="Goldberg J."/>
            <person name="Griggs A."/>
            <person name="Gujja S."/>
            <person name="Hansen M."/>
            <person name="Howarth C."/>
            <person name="Imamovic A."/>
            <person name="Larimer J."/>
            <person name="McCowen C."/>
            <person name="Montmayeur A."/>
            <person name="Murphy C."/>
            <person name="Neiman D."/>
            <person name="Pearson M."/>
            <person name="Priest M."/>
            <person name="Roberts A."/>
            <person name="Saif S."/>
            <person name="Shea T."/>
            <person name="Sisk P."/>
            <person name="Sykes S."/>
            <person name="Wortman J."/>
            <person name="Nusbaum C."/>
            <person name="Birren B."/>
        </authorList>
    </citation>
    <scope>NUCLEOTIDE SEQUENCE [LARGE SCALE GENOMIC DNA]</scope>
    <source>
        <strain evidence="18 19">VD154</strain>
    </source>
</reference>
<evidence type="ECO:0000256" key="16">
    <source>
        <dbReference type="ARBA" id="ARBA00047594"/>
    </source>
</evidence>
<dbReference type="GO" id="GO:0008360">
    <property type="term" value="P:regulation of cell shape"/>
    <property type="evidence" value="ECO:0007669"/>
    <property type="project" value="UniProtKB-KW"/>
</dbReference>
<dbReference type="Proteomes" id="UP000006967">
    <property type="component" value="Unassembled WGS sequence"/>
</dbReference>
<dbReference type="AlphaFoldDB" id="A0A9W5KSW6"/>
<evidence type="ECO:0000256" key="15">
    <source>
        <dbReference type="ARBA" id="ARBA00032932"/>
    </source>
</evidence>
<evidence type="ECO:0000256" key="10">
    <source>
        <dbReference type="ARBA" id="ARBA00022989"/>
    </source>
</evidence>
<evidence type="ECO:0000256" key="17">
    <source>
        <dbReference type="SAM" id="Phobius"/>
    </source>
</evidence>
<dbReference type="GO" id="GO:0009252">
    <property type="term" value="P:peptidoglycan biosynthetic process"/>
    <property type="evidence" value="ECO:0007669"/>
    <property type="project" value="UniProtKB-KW"/>
</dbReference>
<dbReference type="Pfam" id="PF02673">
    <property type="entry name" value="BacA"/>
    <property type="match status" value="1"/>
</dbReference>
<evidence type="ECO:0000256" key="3">
    <source>
        <dbReference type="ARBA" id="ARBA00012374"/>
    </source>
</evidence>
<dbReference type="EC" id="3.6.1.27" evidence="3"/>
<accession>A0A9W5KSW6</accession>
<keyword evidence="8" id="KW-0133">Cell shape</keyword>
<feature type="transmembrane region" description="Helical" evidence="17">
    <location>
        <begin position="99"/>
        <end position="117"/>
    </location>
</feature>
<dbReference type="InterPro" id="IPR003824">
    <property type="entry name" value="UppP"/>
</dbReference>
<organism evidence="18 19">
    <name type="scientific">Bacillus cereus VD154</name>
    <dbReference type="NCBI Taxonomy" id="1053238"/>
    <lineage>
        <taxon>Bacteria</taxon>
        <taxon>Bacillati</taxon>
        <taxon>Bacillota</taxon>
        <taxon>Bacilli</taxon>
        <taxon>Bacillales</taxon>
        <taxon>Bacillaceae</taxon>
        <taxon>Bacillus</taxon>
        <taxon>Bacillus cereus group</taxon>
    </lineage>
</organism>
<comment type="caution">
    <text evidence="18">The sequence shown here is derived from an EMBL/GenBank/DDBJ whole genome shotgun (WGS) entry which is preliminary data.</text>
</comment>
<evidence type="ECO:0000256" key="9">
    <source>
        <dbReference type="ARBA" id="ARBA00022984"/>
    </source>
</evidence>
<evidence type="ECO:0000256" key="2">
    <source>
        <dbReference type="ARBA" id="ARBA00010621"/>
    </source>
</evidence>
<dbReference type="EMBL" id="AHFG01000065">
    <property type="protein sequence ID" value="EJR67888.1"/>
    <property type="molecule type" value="Genomic_DNA"/>
</dbReference>
<evidence type="ECO:0000256" key="4">
    <source>
        <dbReference type="ARBA" id="ARBA00021581"/>
    </source>
</evidence>
<keyword evidence="13" id="KW-0961">Cell wall biogenesis/degradation</keyword>
<keyword evidence="9" id="KW-0573">Peptidoglycan synthesis</keyword>
<evidence type="ECO:0000256" key="1">
    <source>
        <dbReference type="ARBA" id="ARBA00004651"/>
    </source>
</evidence>
<evidence type="ECO:0000256" key="12">
    <source>
        <dbReference type="ARBA" id="ARBA00023251"/>
    </source>
</evidence>
<dbReference type="GO" id="GO:0005886">
    <property type="term" value="C:plasma membrane"/>
    <property type="evidence" value="ECO:0007669"/>
    <property type="project" value="UniProtKB-SubCell"/>
</dbReference>
<feature type="transmembrane region" description="Helical" evidence="17">
    <location>
        <begin position="20"/>
        <end position="40"/>
    </location>
</feature>
<comment type="catalytic activity">
    <reaction evidence="16">
        <text>di-trans,octa-cis-undecaprenyl diphosphate + H2O = di-trans,octa-cis-undecaprenyl phosphate + phosphate + H(+)</text>
        <dbReference type="Rhea" id="RHEA:28094"/>
        <dbReference type="ChEBI" id="CHEBI:15377"/>
        <dbReference type="ChEBI" id="CHEBI:15378"/>
        <dbReference type="ChEBI" id="CHEBI:43474"/>
        <dbReference type="ChEBI" id="CHEBI:58405"/>
        <dbReference type="ChEBI" id="CHEBI:60392"/>
        <dbReference type="EC" id="3.6.1.27"/>
    </reaction>
</comment>
<dbReference type="GO" id="GO:0071555">
    <property type="term" value="P:cell wall organization"/>
    <property type="evidence" value="ECO:0007669"/>
    <property type="project" value="UniProtKB-KW"/>
</dbReference>
<evidence type="ECO:0000256" key="5">
    <source>
        <dbReference type="ARBA" id="ARBA00022475"/>
    </source>
</evidence>
<comment type="similarity">
    <text evidence="2">Belongs to the UppP family.</text>
</comment>
<evidence type="ECO:0000256" key="14">
    <source>
        <dbReference type="ARBA" id="ARBA00032707"/>
    </source>
</evidence>
<sequence>MHSFLDIYEFCNTLDIIKTYLFQPYTVVIGLVAGAILMIFAEVKKKEAAAYSLDDLTYRQALTIGLFQCLAVYPGFSRAGSTISGGLLAKVNYKTASEFSFLIALPVMIGATGLDLLKSWKYLSVDDIPMFAVGFITSFIVAMLAVVTFLKLLEKIGLKPFAYYRILLAILFTLFVLL</sequence>
<keyword evidence="12" id="KW-0046">Antibiotic resistance</keyword>
<evidence type="ECO:0000313" key="18">
    <source>
        <dbReference type="EMBL" id="EJR67888.1"/>
    </source>
</evidence>
<evidence type="ECO:0000256" key="13">
    <source>
        <dbReference type="ARBA" id="ARBA00023316"/>
    </source>
</evidence>
<evidence type="ECO:0000256" key="11">
    <source>
        <dbReference type="ARBA" id="ARBA00023136"/>
    </source>
</evidence>
<name>A0A9W5KSW6_BACCE</name>
<feature type="transmembrane region" description="Helical" evidence="17">
    <location>
        <begin position="129"/>
        <end position="149"/>
    </location>
</feature>
<dbReference type="GO" id="GO:0050380">
    <property type="term" value="F:undecaprenyl-diphosphatase activity"/>
    <property type="evidence" value="ECO:0007669"/>
    <property type="project" value="UniProtKB-EC"/>
</dbReference>
<dbReference type="GO" id="GO:0046677">
    <property type="term" value="P:response to antibiotic"/>
    <property type="evidence" value="ECO:0007669"/>
    <property type="project" value="UniProtKB-KW"/>
</dbReference>
<dbReference type="PANTHER" id="PTHR30622:SF3">
    <property type="entry name" value="UNDECAPRENYL-DIPHOSPHATASE"/>
    <property type="match status" value="1"/>
</dbReference>
<dbReference type="PANTHER" id="PTHR30622">
    <property type="entry name" value="UNDECAPRENYL-DIPHOSPHATASE"/>
    <property type="match status" value="1"/>
</dbReference>
<proteinExistence type="inferred from homology"/>
<evidence type="ECO:0000313" key="19">
    <source>
        <dbReference type="Proteomes" id="UP000006967"/>
    </source>
</evidence>
<protein>
    <recommendedName>
        <fullName evidence="4">Undecaprenyl-diphosphatase</fullName>
        <ecNumber evidence="3">3.6.1.27</ecNumber>
    </recommendedName>
    <alternativeName>
        <fullName evidence="15">Bacitracin resistance protein</fullName>
    </alternativeName>
    <alternativeName>
        <fullName evidence="14">Undecaprenyl pyrophosphate phosphatase</fullName>
    </alternativeName>
</protein>